<proteinExistence type="predicted"/>
<evidence type="ECO:0000313" key="3">
    <source>
        <dbReference type="Proteomes" id="UP000367825"/>
    </source>
</evidence>
<protein>
    <submittedName>
        <fullName evidence="2">Uncharacterized protein</fullName>
    </submittedName>
</protein>
<gene>
    <name evidence="2" type="ORF">PNO31109_02453</name>
</gene>
<dbReference type="AlphaFoldDB" id="A0A5E4V9F2"/>
<accession>A0A5E4V9F2</accession>
<organism evidence="2 3">
    <name type="scientific">Pandoraea nosoerga</name>
    <dbReference type="NCBI Taxonomy" id="2508296"/>
    <lineage>
        <taxon>Bacteria</taxon>
        <taxon>Pseudomonadati</taxon>
        <taxon>Pseudomonadota</taxon>
        <taxon>Betaproteobacteria</taxon>
        <taxon>Burkholderiales</taxon>
        <taxon>Burkholderiaceae</taxon>
        <taxon>Pandoraea</taxon>
    </lineage>
</organism>
<dbReference type="EMBL" id="CABPSC010000008">
    <property type="protein sequence ID" value="VVE07500.1"/>
    <property type="molecule type" value="Genomic_DNA"/>
</dbReference>
<keyword evidence="1" id="KW-1133">Transmembrane helix</keyword>
<sequence length="102" mass="10833">MIRAGPASLTLASRTHAGDIIVKRLSMLTGGAAIVMLMAGCVAVPYGQPAYGAYGYDDYYGYGYAPGYAVAPAPVVTFGVSGGYYRGYRDGWRGGRGWGWRH</sequence>
<evidence type="ECO:0000256" key="1">
    <source>
        <dbReference type="SAM" id="Phobius"/>
    </source>
</evidence>
<keyword evidence="1" id="KW-0472">Membrane</keyword>
<keyword evidence="3" id="KW-1185">Reference proteome</keyword>
<keyword evidence="1" id="KW-0812">Transmembrane</keyword>
<feature type="transmembrane region" description="Helical" evidence="1">
    <location>
        <begin position="27"/>
        <end position="46"/>
    </location>
</feature>
<name>A0A5E4V9F2_9BURK</name>
<dbReference type="Proteomes" id="UP000367825">
    <property type="component" value="Unassembled WGS sequence"/>
</dbReference>
<reference evidence="2 3" key="1">
    <citation type="submission" date="2019-08" db="EMBL/GenBank/DDBJ databases">
        <authorList>
            <person name="Peeters C."/>
        </authorList>
    </citation>
    <scope>NUCLEOTIDE SEQUENCE [LARGE SCALE GENOMIC DNA]</scope>
    <source>
        <strain evidence="2 3">LMG 31109</strain>
    </source>
</reference>
<evidence type="ECO:0000313" key="2">
    <source>
        <dbReference type="EMBL" id="VVE07500.1"/>
    </source>
</evidence>